<keyword evidence="3" id="KW-1185">Reference proteome</keyword>
<organism evidence="2 3">
    <name type="scientific">Cinara cedri</name>
    <dbReference type="NCBI Taxonomy" id="506608"/>
    <lineage>
        <taxon>Eukaryota</taxon>
        <taxon>Metazoa</taxon>
        <taxon>Ecdysozoa</taxon>
        <taxon>Arthropoda</taxon>
        <taxon>Hexapoda</taxon>
        <taxon>Insecta</taxon>
        <taxon>Pterygota</taxon>
        <taxon>Neoptera</taxon>
        <taxon>Paraneoptera</taxon>
        <taxon>Hemiptera</taxon>
        <taxon>Sternorrhyncha</taxon>
        <taxon>Aphidomorpha</taxon>
        <taxon>Aphidoidea</taxon>
        <taxon>Aphididae</taxon>
        <taxon>Lachninae</taxon>
        <taxon>Cinara</taxon>
    </lineage>
</organism>
<evidence type="ECO:0000313" key="2">
    <source>
        <dbReference type="EMBL" id="VVC38385.1"/>
    </source>
</evidence>
<evidence type="ECO:0000313" key="3">
    <source>
        <dbReference type="Proteomes" id="UP000325440"/>
    </source>
</evidence>
<feature type="region of interest" description="Disordered" evidence="1">
    <location>
        <begin position="1"/>
        <end position="45"/>
    </location>
</feature>
<gene>
    <name evidence="2" type="ORF">CINCED_3A000930</name>
</gene>
<name>A0A5E4N794_9HEMI</name>
<dbReference type="AlphaFoldDB" id="A0A5E4N794"/>
<protein>
    <submittedName>
        <fullName evidence="2">Uncharacterized protein</fullName>
    </submittedName>
</protein>
<reference evidence="2 3" key="1">
    <citation type="submission" date="2019-08" db="EMBL/GenBank/DDBJ databases">
        <authorList>
            <person name="Alioto T."/>
            <person name="Alioto T."/>
            <person name="Gomez Garrido J."/>
        </authorList>
    </citation>
    <scope>NUCLEOTIDE SEQUENCE [LARGE SCALE GENOMIC DNA]</scope>
</reference>
<accession>A0A5E4N794</accession>
<feature type="compositionally biased region" description="Basic and acidic residues" evidence="1">
    <location>
        <begin position="12"/>
        <end position="30"/>
    </location>
</feature>
<sequence>MSDKFSLSLYNDNHDSLSKSSYEVEEKSTSECRGFPDFSKKKKENKQAQDKLEMFRLNLTAAHLKYLNPNNYINNNVIMDTDTLMKYYFFLTKGTEADTNSLAPIDSRILDGIDGRLNKDFQKSPFLQKLKTELMEVR</sequence>
<evidence type="ECO:0000256" key="1">
    <source>
        <dbReference type="SAM" id="MobiDB-lite"/>
    </source>
</evidence>
<proteinExistence type="predicted"/>
<dbReference type="EMBL" id="CABPRJ010001471">
    <property type="protein sequence ID" value="VVC38385.1"/>
    <property type="molecule type" value="Genomic_DNA"/>
</dbReference>
<dbReference type="Proteomes" id="UP000325440">
    <property type="component" value="Unassembled WGS sequence"/>
</dbReference>